<reference evidence="2 3" key="1">
    <citation type="submission" date="2021-06" db="EMBL/GenBank/DDBJ databases">
        <authorList>
            <person name="Kallberg Y."/>
            <person name="Tangrot J."/>
            <person name="Rosling A."/>
        </authorList>
    </citation>
    <scope>NUCLEOTIDE SEQUENCE [LARGE SCALE GENOMIC DNA]</scope>
    <source>
        <strain evidence="2 3">120-4 pot B 10/14</strain>
    </source>
</reference>
<proteinExistence type="predicted"/>
<keyword evidence="3" id="KW-1185">Reference proteome</keyword>
<keyword evidence="1" id="KW-0175">Coiled coil</keyword>
<sequence>DEYEDGIESNDMLLNENKILLEIFKTNKDKISYCESYKTITRIYNDLQKEKKKEKKQNQIIYKIKLSNNNGILDYKQLKNLNNILVKSIQEYKENVSNHEQFTNTTENSFQKVQAQNEK</sequence>
<dbReference type="EMBL" id="CAJVQB010025015">
    <property type="protein sequence ID" value="CAG8805362.1"/>
    <property type="molecule type" value="Genomic_DNA"/>
</dbReference>
<gene>
    <name evidence="2" type="ORF">GMARGA_LOCUS24074</name>
</gene>
<accession>A0ABN7VXJ5</accession>
<name>A0ABN7VXJ5_GIGMA</name>
<evidence type="ECO:0000313" key="3">
    <source>
        <dbReference type="Proteomes" id="UP000789901"/>
    </source>
</evidence>
<comment type="caution">
    <text evidence="2">The sequence shown here is derived from an EMBL/GenBank/DDBJ whole genome shotgun (WGS) entry which is preliminary data.</text>
</comment>
<evidence type="ECO:0000256" key="1">
    <source>
        <dbReference type="SAM" id="Coils"/>
    </source>
</evidence>
<dbReference type="Proteomes" id="UP000789901">
    <property type="component" value="Unassembled WGS sequence"/>
</dbReference>
<protein>
    <submittedName>
        <fullName evidence="2">23122_t:CDS:1</fullName>
    </submittedName>
</protein>
<feature type="non-terminal residue" evidence="2">
    <location>
        <position position="1"/>
    </location>
</feature>
<evidence type="ECO:0000313" key="2">
    <source>
        <dbReference type="EMBL" id="CAG8805362.1"/>
    </source>
</evidence>
<feature type="coiled-coil region" evidence="1">
    <location>
        <begin position="37"/>
        <end position="95"/>
    </location>
</feature>
<organism evidence="2 3">
    <name type="scientific">Gigaspora margarita</name>
    <dbReference type="NCBI Taxonomy" id="4874"/>
    <lineage>
        <taxon>Eukaryota</taxon>
        <taxon>Fungi</taxon>
        <taxon>Fungi incertae sedis</taxon>
        <taxon>Mucoromycota</taxon>
        <taxon>Glomeromycotina</taxon>
        <taxon>Glomeromycetes</taxon>
        <taxon>Diversisporales</taxon>
        <taxon>Gigasporaceae</taxon>
        <taxon>Gigaspora</taxon>
    </lineage>
</organism>